<name>M3C7T6_STRM1</name>
<proteinExistence type="predicted"/>
<feature type="transmembrane region" description="Helical" evidence="2">
    <location>
        <begin position="183"/>
        <end position="204"/>
    </location>
</feature>
<sequence>MADDHEHDWLRHDDRLDGTALASCAACGSCASCASHTPAPDPEQADSALAALRTLAAPAPAPDRPLPGEDAAVAAFLAARREASPEGARGEGESASPRHPAVRSDAVTAPAPDDDGMARETGHPHPAGKPGRRWARAGRAGGDGTRGNGAGPGGTGTGPRGRIADRGGRRETRSLPRRRPARAVLVAALAACALSGVAVLSGVVTVPTPFTAAHRGPAAVDDRAGTVGGGGPHTARPRPQGSASDGPADGRAEGGRDGKDAGGHLLPSPHGPSPSGRGTPRPGERPTAGPGTGADRGEGTASPYQGDADGDLEQAVGLCRDYLTRGKWREQADEDAVHALERRAGGPVGVRAYCTRLVHDHDRIAGDGNGNGGDENEDDEEGEDEGDGGEHEDDRGSDEGGAHRAGDARDGRGGQGSHDDRDDRDDHGDHGGQADR</sequence>
<dbReference type="PATRIC" id="fig|1223523.3.peg.2756"/>
<feature type="compositionally biased region" description="Basic and acidic residues" evidence="1">
    <location>
        <begin position="388"/>
        <end position="436"/>
    </location>
</feature>
<accession>M3C7T6</accession>
<feature type="compositionally biased region" description="Gly residues" evidence="1">
    <location>
        <begin position="139"/>
        <end position="159"/>
    </location>
</feature>
<comment type="caution">
    <text evidence="3">The sequence shown here is derived from an EMBL/GenBank/DDBJ whole genome shotgun (WGS) entry which is preliminary data.</text>
</comment>
<feature type="region of interest" description="Disordered" evidence="1">
    <location>
        <begin position="213"/>
        <end position="312"/>
    </location>
</feature>
<feature type="region of interest" description="Disordered" evidence="1">
    <location>
        <begin position="361"/>
        <end position="436"/>
    </location>
</feature>
<keyword evidence="2" id="KW-0812">Transmembrane</keyword>
<feature type="compositionally biased region" description="Basic and acidic residues" evidence="1">
    <location>
        <begin position="82"/>
        <end position="92"/>
    </location>
</feature>
<keyword evidence="2" id="KW-1133">Transmembrane helix</keyword>
<keyword evidence="2" id="KW-0472">Membrane</keyword>
<protein>
    <submittedName>
        <fullName evidence="3">Uncharacterized protein</fullName>
    </submittedName>
</protein>
<feature type="compositionally biased region" description="Basic and acidic residues" evidence="1">
    <location>
        <begin position="248"/>
        <end position="262"/>
    </location>
</feature>
<evidence type="ECO:0000313" key="4">
    <source>
        <dbReference type="Proteomes" id="UP000011740"/>
    </source>
</evidence>
<dbReference type="EMBL" id="AORZ01000035">
    <property type="protein sequence ID" value="EME99991.1"/>
    <property type="molecule type" value="Genomic_DNA"/>
</dbReference>
<dbReference type="RefSeq" id="WP_004944523.1">
    <property type="nucleotide sequence ID" value="NZ_AORZ01000035.1"/>
</dbReference>
<organism evidence="3 4">
    <name type="scientific">Streptomyces mobaraensis (strain ATCC 29032 / DSM 40847 / JCM 4168 / NBRC 13819 / NCIMB 11159 / IPCR 16-22)</name>
    <dbReference type="NCBI Taxonomy" id="1223523"/>
    <lineage>
        <taxon>Bacteria</taxon>
        <taxon>Bacillati</taxon>
        <taxon>Actinomycetota</taxon>
        <taxon>Actinomycetes</taxon>
        <taxon>Kitasatosporales</taxon>
        <taxon>Streptomycetaceae</taxon>
        <taxon>Streptomyces</taxon>
    </lineage>
</organism>
<evidence type="ECO:0000256" key="1">
    <source>
        <dbReference type="SAM" id="MobiDB-lite"/>
    </source>
</evidence>
<dbReference type="STRING" id="1223523.H340_13481"/>
<feature type="compositionally biased region" description="Low complexity" evidence="1">
    <location>
        <begin position="263"/>
        <end position="289"/>
    </location>
</feature>
<dbReference type="Proteomes" id="UP000011740">
    <property type="component" value="Unassembled WGS sequence"/>
</dbReference>
<gene>
    <name evidence="3" type="ORF">H340_13481</name>
</gene>
<feature type="compositionally biased region" description="Basic and acidic residues" evidence="1">
    <location>
        <begin position="162"/>
        <end position="174"/>
    </location>
</feature>
<feature type="compositionally biased region" description="Acidic residues" evidence="1">
    <location>
        <begin position="374"/>
        <end position="387"/>
    </location>
</feature>
<reference evidence="3 4" key="1">
    <citation type="journal article" date="2013" name="Genome Announc.">
        <title>Whole-Genome Shotgun Assembly and Analysis of the Genome of Streptomyces mobaraensis DSM 40847, a Strain for Industrial Production of Microbial Transglutaminase.</title>
        <authorList>
            <person name="Yang H."/>
            <person name="He T."/>
            <person name="Wu W."/>
            <person name="Zhu W."/>
            <person name="Lu B."/>
            <person name="Sun W."/>
        </authorList>
    </citation>
    <scope>NUCLEOTIDE SEQUENCE [LARGE SCALE GENOMIC DNA]</scope>
    <source>
        <strain evidence="3 4">DSM 40847</strain>
    </source>
</reference>
<evidence type="ECO:0000256" key="2">
    <source>
        <dbReference type="SAM" id="Phobius"/>
    </source>
</evidence>
<feature type="region of interest" description="Disordered" evidence="1">
    <location>
        <begin position="82"/>
        <end position="178"/>
    </location>
</feature>
<dbReference type="AlphaFoldDB" id="M3C7T6"/>
<evidence type="ECO:0000313" key="3">
    <source>
        <dbReference type="EMBL" id="EME99991.1"/>
    </source>
</evidence>